<evidence type="ECO:0000256" key="1">
    <source>
        <dbReference type="ARBA" id="ARBA00004141"/>
    </source>
</evidence>
<dbReference type="GO" id="GO:0016787">
    <property type="term" value="F:hydrolase activity"/>
    <property type="evidence" value="ECO:0007669"/>
    <property type="project" value="TreeGrafter"/>
</dbReference>
<comment type="similarity">
    <text evidence="2">Belongs to the TMEM86 family.</text>
</comment>
<evidence type="ECO:0000256" key="5">
    <source>
        <dbReference type="ARBA" id="ARBA00023136"/>
    </source>
</evidence>
<evidence type="ECO:0000256" key="4">
    <source>
        <dbReference type="ARBA" id="ARBA00022989"/>
    </source>
</evidence>
<keyword evidence="5 6" id="KW-0472">Membrane</keyword>
<feature type="chain" id="PRO_5026928353" evidence="7">
    <location>
        <begin position="29"/>
        <end position="220"/>
    </location>
</feature>
<accession>A0A6P2C3C8</accession>
<dbReference type="EMBL" id="RPFW01000002">
    <property type="protein sequence ID" value="TVZ04986.1"/>
    <property type="molecule type" value="Genomic_DNA"/>
</dbReference>
<dbReference type="PANTHER" id="PTHR31885">
    <property type="entry name" value="GH04784P"/>
    <property type="match status" value="1"/>
</dbReference>
<dbReference type="RefSeq" id="WP_145852692.1">
    <property type="nucleotide sequence ID" value="NZ_RPFW01000002.1"/>
</dbReference>
<reference evidence="8 9" key="1">
    <citation type="submission" date="2018-11" db="EMBL/GenBank/DDBJ databases">
        <title>Trebonia kvetii gen.nov., sp.nov., a novel acidophilic actinobacterium, and proposal of the new actinobacterial family Treboniaceae fam. nov.</title>
        <authorList>
            <person name="Rapoport D."/>
            <person name="Sagova-Mareckova M."/>
            <person name="Sedlacek I."/>
            <person name="Provaznik J."/>
            <person name="Kralova S."/>
            <person name="Pavlinic D."/>
            <person name="Benes V."/>
            <person name="Kopecky J."/>
        </authorList>
    </citation>
    <scope>NUCLEOTIDE SEQUENCE [LARGE SCALE GENOMIC DNA]</scope>
    <source>
        <strain evidence="8 9">15Tr583</strain>
    </source>
</reference>
<dbReference type="OrthoDB" id="4227931at2"/>
<evidence type="ECO:0000256" key="3">
    <source>
        <dbReference type="ARBA" id="ARBA00022692"/>
    </source>
</evidence>
<evidence type="ECO:0000256" key="2">
    <source>
        <dbReference type="ARBA" id="ARBA00007375"/>
    </source>
</evidence>
<keyword evidence="9" id="KW-1185">Reference proteome</keyword>
<dbReference type="PANTHER" id="PTHR31885:SF6">
    <property type="entry name" value="GH04784P"/>
    <property type="match status" value="1"/>
</dbReference>
<feature type="signal peptide" evidence="7">
    <location>
        <begin position="1"/>
        <end position="28"/>
    </location>
</feature>
<protein>
    <submittedName>
        <fullName evidence="8">Lysoplasmalogenase</fullName>
    </submittedName>
</protein>
<evidence type="ECO:0000313" key="8">
    <source>
        <dbReference type="EMBL" id="TVZ04986.1"/>
    </source>
</evidence>
<evidence type="ECO:0000256" key="7">
    <source>
        <dbReference type="SAM" id="SignalP"/>
    </source>
</evidence>
<dbReference type="GO" id="GO:0016020">
    <property type="term" value="C:membrane"/>
    <property type="evidence" value="ECO:0007669"/>
    <property type="project" value="UniProtKB-SubCell"/>
</dbReference>
<dbReference type="AlphaFoldDB" id="A0A6P2C3C8"/>
<keyword evidence="4 6" id="KW-1133">Transmembrane helix</keyword>
<evidence type="ECO:0000256" key="6">
    <source>
        <dbReference type="SAM" id="Phobius"/>
    </source>
</evidence>
<dbReference type="Pfam" id="PF07947">
    <property type="entry name" value="YhhN"/>
    <property type="match status" value="1"/>
</dbReference>
<sequence length="220" mass="22465">MSRLTGRARARALAGLYAALGIANSAAAANRFRTGEWATKPLLMPVLTAFALVAAGDRKQDVRLPAAGMVLSGLGDTALLGSESWFVPGMGAFAAAHACYIAALARDGAARGVRPRVAACYAAAWAVLIAVLWRGLGSLRVPVAAYSLLLVAMAVLASGRNREAAAGGALFVVSDALIACGLAGVNAVPRQESAVMPTYVAAQFLLAAGFLRSQRGTAEP</sequence>
<proteinExistence type="inferred from homology"/>
<feature type="transmembrane region" description="Helical" evidence="6">
    <location>
        <begin position="139"/>
        <end position="157"/>
    </location>
</feature>
<keyword evidence="3 6" id="KW-0812">Transmembrane</keyword>
<evidence type="ECO:0000313" key="9">
    <source>
        <dbReference type="Proteomes" id="UP000460272"/>
    </source>
</evidence>
<name>A0A6P2C3C8_9ACTN</name>
<comment type="caution">
    <text evidence="8">The sequence shown here is derived from an EMBL/GenBank/DDBJ whole genome shotgun (WGS) entry which is preliminary data.</text>
</comment>
<feature type="transmembrane region" description="Helical" evidence="6">
    <location>
        <begin position="85"/>
        <end position="105"/>
    </location>
</feature>
<feature type="transmembrane region" description="Helical" evidence="6">
    <location>
        <begin position="117"/>
        <end position="133"/>
    </location>
</feature>
<organism evidence="8 9">
    <name type="scientific">Trebonia kvetii</name>
    <dbReference type="NCBI Taxonomy" id="2480626"/>
    <lineage>
        <taxon>Bacteria</taxon>
        <taxon>Bacillati</taxon>
        <taxon>Actinomycetota</taxon>
        <taxon>Actinomycetes</taxon>
        <taxon>Streptosporangiales</taxon>
        <taxon>Treboniaceae</taxon>
        <taxon>Trebonia</taxon>
    </lineage>
</organism>
<comment type="subcellular location">
    <subcellularLocation>
        <location evidence="1">Membrane</location>
        <topology evidence="1">Multi-pass membrane protein</topology>
    </subcellularLocation>
</comment>
<gene>
    <name evidence="8" type="ORF">EAS64_10180</name>
</gene>
<keyword evidence="7" id="KW-0732">Signal</keyword>
<feature type="transmembrane region" description="Helical" evidence="6">
    <location>
        <begin position="169"/>
        <end position="188"/>
    </location>
</feature>
<dbReference type="Proteomes" id="UP000460272">
    <property type="component" value="Unassembled WGS sequence"/>
</dbReference>
<dbReference type="InterPro" id="IPR012506">
    <property type="entry name" value="TMEM86B-like"/>
</dbReference>